<evidence type="ECO:0000313" key="3">
    <source>
        <dbReference type="Proteomes" id="UP000295620"/>
    </source>
</evidence>
<dbReference type="InterPro" id="IPR007372">
    <property type="entry name" value="Lipid/polyisoprenoid-bd_YceI"/>
</dbReference>
<protein>
    <submittedName>
        <fullName evidence="2">Polyisoprenoid-binding protein YceI</fullName>
    </submittedName>
</protein>
<proteinExistence type="predicted"/>
<dbReference type="Pfam" id="PF04264">
    <property type="entry name" value="YceI"/>
    <property type="match status" value="1"/>
</dbReference>
<dbReference type="SMART" id="SM00867">
    <property type="entry name" value="YceI"/>
    <property type="match status" value="1"/>
</dbReference>
<dbReference type="RefSeq" id="WP_133574510.1">
    <property type="nucleotide sequence ID" value="NZ_SNYC01000003.1"/>
</dbReference>
<gene>
    <name evidence="2" type="ORF">ATK78_0558</name>
</gene>
<sequence length="207" mass="22318">MKTNSFLHSSTGTKRSLICILLISVLSITGLQAQVYKLSASKDNIVKVSGTSNVHDWKMTAMDPVCEADFGAISATDGIPKSLNALTFSVNAKSLKSESSSMDNRTYKTIKADTYPKISFKLSNAVITPTTKNKFAIKATGALTLAGVTKTIVMQLTGEVKADQTITCTGVEKLKLTEYSIQPPSFMLGAMKVGDELTISYNLNFKK</sequence>
<dbReference type="SUPFAM" id="SSF101874">
    <property type="entry name" value="YceI-like"/>
    <property type="match status" value="1"/>
</dbReference>
<name>A0A4R6SYE5_9SPHI</name>
<accession>A0A4R6SYE5</accession>
<comment type="caution">
    <text evidence="2">The sequence shown here is derived from an EMBL/GenBank/DDBJ whole genome shotgun (WGS) entry which is preliminary data.</text>
</comment>
<evidence type="ECO:0000313" key="2">
    <source>
        <dbReference type="EMBL" id="TDQ11436.1"/>
    </source>
</evidence>
<dbReference type="EMBL" id="SNYC01000003">
    <property type="protein sequence ID" value="TDQ11436.1"/>
    <property type="molecule type" value="Genomic_DNA"/>
</dbReference>
<dbReference type="OrthoDB" id="9794147at2"/>
<dbReference type="Gene3D" id="2.40.128.110">
    <property type="entry name" value="Lipid/polyisoprenoid-binding, YceI-like"/>
    <property type="match status" value="1"/>
</dbReference>
<dbReference type="Proteomes" id="UP000295620">
    <property type="component" value="Unassembled WGS sequence"/>
</dbReference>
<feature type="domain" description="Lipid/polyisoprenoid-binding YceI-like" evidence="1">
    <location>
        <begin position="43"/>
        <end position="206"/>
    </location>
</feature>
<organism evidence="2 3">
    <name type="scientific">Pedobacter metabolipauper</name>
    <dbReference type="NCBI Taxonomy" id="425513"/>
    <lineage>
        <taxon>Bacteria</taxon>
        <taxon>Pseudomonadati</taxon>
        <taxon>Bacteroidota</taxon>
        <taxon>Sphingobacteriia</taxon>
        <taxon>Sphingobacteriales</taxon>
        <taxon>Sphingobacteriaceae</taxon>
        <taxon>Pedobacter</taxon>
    </lineage>
</organism>
<evidence type="ECO:0000259" key="1">
    <source>
        <dbReference type="SMART" id="SM00867"/>
    </source>
</evidence>
<reference evidence="2 3" key="1">
    <citation type="submission" date="2019-03" db="EMBL/GenBank/DDBJ databases">
        <title>Genomic Encyclopedia of Archaeal and Bacterial Type Strains, Phase II (KMG-II): from individual species to whole genera.</title>
        <authorList>
            <person name="Goeker M."/>
        </authorList>
    </citation>
    <scope>NUCLEOTIDE SEQUENCE [LARGE SCALE GENOMIC DNA]</scope>
    <source>
        <strain evidence="2 3">DSM 19035</strain>
    </source>
</reference>
<dbReference type="AlphaFoldDB" id="A0A4R6SYE5"/>
<keyword evidence="3" id="KW-1185">Reference proteome</keyword>
<dbReference type="InterPro" id="IPR036761">
    <property type="entry name" value="TTHA0802/YceI-like_sf"/>
</dbReference>